<evidence type="ECO:0000313" key="8">
    <source>
        <dbReference type="EMBL" id="MXO71170.1"/>
    </source>
</evidence>
<keyword evidence="3" id="KW-1003">Cell membrane</keyword>
<evidence type="ECO:0000256" key="2">
    <source>
        <dbReference type="ARBA" id="ARBA00006156"/>
    </source>
</evidence>
<dbReference type="GO" id="GO:0009306">
    <property type="term" value="P:protein secretion"/>
    <property type="evidence" value="ECO:0007669"/>
    <property type="project" value="InterPro"/>
</dbReference>
<comment type="subcellular location">
    <subcellularLocation>
        <location evidence="1">Cell membrane</location>
        <topology evidence="1">Multi-pass membrane protein</topology>
    </subcellularLocation>
</comment>
<accession>A0A844YVX9</accession>
<keyword evidence="8" id="KW-0282">Flagellum</keyword>
<sequence length="91" mass="9337">MDQSANLFALVDQALWITALVVGPILLATLAVGLVVGVVQAATSIQEQTLTFVPKLAVVAVVLVVLGASMMGLIVDFTEEIFAQIAGISAA</sequence>
<feature type="transmembrane region" description="Helical" evidence="7">
    <location>
        <begin position="14"/>
        <end position="40"/>
    </location>
</feature>
<keyword evidence="8" id="KW-0969">Cilium</keyword>
<dbReference type="RefSeq" id="WP_160771112.1">
    <property type="nucleotide sequence ID" value="NZ_WTYV01000002.1"/>
</dbReference>
<organism evidence="8 9">
    <name type="scientific">Alteraurantiacibacter buctensis</name>
    <dbReference type="NCBI Taxonomy" id="1503981"/>
    <lineage>
        <taxon>Bacteria</taxon>
        <taxon>Pseudomonadati</taxon>
        <taxon>Pseudomonadota</taxon>
        <taxon>Alphaproteobacteria</taxon>
        <taxon>Sphingomonadales</taxon>
        <taxon>Erythrobacteraceae</taxon>
        <taxon>Alteraurantiacibacter</taxon>
    </lineage>
</organism>
<evidence type="ECO:0000256" key="1">
    <source>
        <dbReference type="ARBA" id="ARBA00004651"/>
    </source>
</evidence>
<dbReference type="EMBL" id="WTYV01000002">
    <property type="protein sequence ID" value="MXO71170.1"/>
    <property type="molecule type" value="Genomic_DNA"/>
</dbReference>
<dbReference type="PANTHER" id="PTHR34040">
    <property type="entry name" value="FLAGELLAR BIOSYNTHETIC PROTEIN FLIQ"/>
    <property type="match status" value="1"/>
</dbReference>
<evidence type="ECO:0000256" key="6">
    <source>
        <dbReference type="ARBA" id="ARBA00023136"/>
    </source>
</evidence>
<keyword evidence="5 7" id="KW-1133">Transmembrane helix</keyword>
<dbReference type="Proteomes" id="UP000466966">
    <property type="component" value="Unassembled WGS sequence"/>
</dbReference>
<evidence type="ECO:0000256" key="4">
    <source>
        <dbReference type="ARBA" id="ARBA00022692"/>
    </source>
</evidence>
<dbReference type="PRINTS" id="PR00952">
    <property type="entry name" value="TYPE3IMQPROT"/>
</dbReference>
<keyword evidence="8" id="KW-0966">Cell projection</keyword>
<evidence type="ECO:0000256" key="3">
    <source>
        <dbReference type="ARBA" id="ARBA00022475"/>
    </source>
</evidence>
<gene>
    <name evidence="8" type="primary">fliQ</name>
    <name evidence="8" type="ORF">GRI99_05900</name>
</gene>
<evidence type="ECO:0000313" key="9">
    <source>
        <dbReference type="Proteomes" id="UP000466966"/>
    </source>
</evidence>
<comment type="similarity">
    <text evidence="2">Belongs to the FliQ/MopD/SpaQ family.</text>
</comment>
<keyword evidence="9" id="KW-1185">Reference proteome</keyword>
<keyword evidence="6 7" id="KW-0472">Membrane</keyword>
<keyword evidence="4 7" id="KW-0812">Transmembrane</keyword>
<dbReference type="Pfam" id="PF01313">
    <property type="entry name" value="Bac_export_3"/>
    <property type="match status" value="1"/>
</dbReference>
<proteinExistence type="inferred from homology"/>
<dbReference type="AlphaFoldDB" id="A0A844YVX9"/>
<feature type="transmembrane region" description="Helical" evidence="7">
    <location>
        <begin position="52"/>
        <end position="75"/>
    </location>
</feature>
<protein>
    <submittedName>
        <fullName evidence="8">Flagellar type III secretion system protein FliQ</fullName>
    </submittedName>
</protein>
<name>A0A844YVX9_9SPHN</name>
<evidence type="ECO:0000256" key="7">
    <source>
        <dbReference type="SAM" id="Phobius"/>
    </source>
</evidence>
<reference evidence="8 9" key="1">
    <citation type="submission" date="2019-12" db="EMBL/GenBank/DDBJ databases">
        <title>Genomic-based taxomic classification of the family Erythrobacteraceae.</title>
        <authorList>
            <person name="Xu L."/>
        </authorList>
    </citation>
    <scope>NUCLEOTIDE SEQUENCE [LARGE SCALE GENOMIC DNA]</scope>
    <source>
        <strain evidence="8 9">M0322</strain>
    </source>
</reference>
<evidence type="ECO:0000256" key="5">
    <source>
        <dbReference type="ARBA" id="ARBA00022989"/>
    </source>
</evidence>
<dbReference type="PANTHER" id="PTHR34040:SF2">
    <property type="entry name" value="FLAGELLAR BIOSYNTHETIC PROTEIN FLIQ"/>
    <property type="match status" value="1"/>
</dbReference>
<dbReference type="PIRSF" id="PIRSF004669">
    <property type="entry name" value="FliQ"/>
    <property type="match status" value="1"/>
</dbReference>
<comment type="caution">
    <text evidence="8">The sequence shown here is derived from an EMBL/GenBank/DDBJ whole genome shotgun (WGS) entry which is preliminary data.</text>
</comment>
<dbReference type="InterPro" id="IPR002191">
    <property type="entry name" value="Bac_export_3"/>
</dbReference>
<dbReference type="GO" id="GO:0005886">
    <property type="term" value="C:plasma membrane"/>
    <property type="evidence" value="ECO:0007669"/>
    <property type="project" value="UniProtKB-SubCell"/>
</dbReference>